<dbReference type="InterPro" id="IPR001387">
    <property type="entry name" value="Cro/C1-type_HTH"/>
</dbReference>
<accession>A0A0N7GTC0</accession>
<dbReference type="Pfam" id="PF01381">
    <property type="entry name" value="HTH_3"/>
    <property type="match status" value="1"/>
</dbReference>
<name>A0A0N7GTC0_SPHMC</name>
<organism evidence="3 4">
    <name type="scientific">Sphingopyxis macrogoltabida</name>
    <name type="common">Sphingomonas macrogoltabidus</name>
    <dbReference type="NCBI Taxonomy" id="33050"/>
    <lineage>
        <taxon>Bacteria</taxon>
        <taxon>Pseudomonadati</taxon>
        <taxon>Pseudomonadota</taxon>
        <taxon>Alphaproteobacteria</taxon>
        <taxon>Sphingomonadales</taxon>
        <taxon>Sphingomonadaceae</taxon>
        <taxon>Sphingopyxis</taxon>
    </lineage>
</organism>
<reference evidence="3 4" key="1">
    <citation type="journal article" date="2015" name="Genome Announc.">
        <title>Complete Genome Sequence of Polypropylene Glycol- and Polyethylene Glycol-Degrading Sphingopyxis macrogoltabida Strain EY-1.</title>
        <authorList>
            <person name="Ohtsubo Y."/>
            <person name="Nagata Y."/>
            <person name="Numata M."/>
            <person name="Tsuchikane K."/>
            <person name="Hosoyama A."/>
            <person name="Yamazoe A."/>
            <person name="Tsuda M."/>
            <person name="Fujita N."/>
            <person name="Kawai F."/>
        </authorList>
    </citation>
    <scope>NUCLEOTIDE SEQUENCE [LARGE SCALE GENOMIC DNA]</scope>
    <source>
        <strain evidence="3 4">EY-1</strain>
        <plasmid evidence="3">1</plasmid>
    </source>
</reference>
<evidence type="ECO:0000256" key="1">
    <source>
        <dbReference type="ARBA" id="ARBA00023125"/>
    </source>
</evidence>
<keyword evidence="3" id="KW-0614">Plasmid</keyword>
<geneLocation type="plasmid" evidence="3 4">
    <name>1</name>
</geneLocation>
<feature type="domain" description="HTH cro/C1-type" evidence="2">
    <location>
        <begin position="16"/>
        <end position="70"/>
    </location>
</feature>
<dbReference type="SMART" id="SM00530">
    <property type="entry name" value="HTH_XRE"/>
    <property type="match status" value="1"/>
</dbReference>
<dbReference type="KEGG" id="smag:AN936_23380"/>
<dbReference type="EMBL" id="CP012701">
    <property type="protein sequence ID" value="ALH83091.1"/>
    <property type="molecule type" value="Genomic_DNA"/>
</dbReference>
<dbReference type="InterPro" id="IPR050807">
    <property type="entry name" value="TransReg_Diox_bact_type"/>
</dbReference>
<gene>
    <name evidence="3" type="ORF">AN936_23380</name>
</gene>
<dbReference type="PROSITE" id="PS50943">
    <property type="entry name" value="HTH_CROC1"/>
    <property type="match status" value="1"/>
</dbReference>
<evidence type="ECO:0000313" key="4">
    <source>
        <dbReference type="Proteomes" id="UP000058074"/>
    </source>
</evidence>
<protein>
    <submittedName>
        <fullName evidence="3">Transcriptional regulator</fullName>
    </submittedName>
</protein>
<dbReference type="GO" id="GO:0003677">
    <property type="term" value="F:DNA binding"/>
    <property type="evidence" value="ECO:0007669"/>
    <property type="project" value="UniProtKB-KW"/>
</dbReference>
<keyword evidence="1" id="KW-0238">DNA-binding</keyword>
<sequence>MIISAMDARTRIGWNLKRLRKEREISQEDFATDSGFDRGYISGVERGVRNPSILVLERIATALEVDVAELVNAEKAAAFVRETRG</sequence>
<dbReference type="PATRIC" id="fig|33050.5.peg.4729"/>
<evidence type="ECO:0000259" key="2">
    <source>
        <dbReference type="PROSITE" id="PS50943"/>
    </source>
</evidence>
<dbReference type="SUPFAM" id="SSF47413">
    <property type="entry name" value="lambda repressor-like DNA-binding domains"/>
    <property type="match status" value="1"/>
</dbReference>
<dbReference type="InterPro" id="IPR010982">
    <property type="entry name" value="Lambda_DNA-bd_dom_sf"/>
</dbReference>
<dbReference type="Proteomes" id="UP000058074">
    <property type="component" value="Plasmid 1"/>
</dbReference>
<dbReference type="PANTHER" id="PTHR46797">
    <property type="entry name" value="HTH-TYPE TRANSCRIPTIONAL REGULATOR"/>
    <property type="match status" value="1"/>
</dbReference>
<dbReference type="GO" id="GO:0003700">
    <property type="term" value="F:DNA-binding transcription factor activity"/>
    <property type="evidence" value="ECO:0007669"/>
    <property type="project" value="TreeGrafter"/>
</dbReference>
<dbReference type="CDD" id="cd00093">
    <property type="entry name" value="HTH_XRE"/>
    <property type="match status" value="1"/>
</dbReference>
<evidence type="ECO:0000313" key="3">
    <source>
        <dbReference type="EMBL" id="ALH83091.1"/>
    </source>
</evidence>
<proteinExistence type="predicted"/>
<dbReference type="GO" id="GO:0005829">
    <property type="term" value="C:cytosol"/>
    <property type="evidence" value="ECO:0007669"/>
    <property type="project" value="TreeGrafter"/>
</dbReference>
<dbReference type="AlphaFoldDB" id="A0A0N7GTC0"/>
<dbReference type="PANTHER" id="PTHR46797:SF1">
    <property type="entry name" value="METHYLPHOSPHONATE SYNTHASE"/>
    <property type="match status" value="1"/>
</dbReference>
<dbReference type="Gene3D" id="1.10.260.40">
    <property type="entry name" value="lambda repressor-like DNA-binding domains"/>
    <property type="match status" value="1"/>
</dbReference>